<organism evidence="2 3">
    <name type="scientific">Yersinia intermedia</name>
    <dbReference type="NCBI Taxonomy" id="631"/>
    <lineage>
        <taxon>Bacteria</taxon>
        <taxon>Pseudomonadati</taxon>
        <taxon>Pseudomonadota</taxon>
        <taxon>Gammaproteobacteria</taxon>
        <taxon>Enterobacterales</taxon>
        <taxon>Yersiniaceae</taxon>
        <taxon>Yersinia</taxon>
    </lineage>
</organism>
<evidence type="ECO:0000256" key="1">
    <source>
        <dbReference type="SAM" id="MobiDB-lite"/>
    </source>
</evidence>
<gene>
    <name evidence="2" type="ORF">FOC37_07785</name>
</gene>
<feature type="compositionally biased region" description="Basic and acidic residues" evidence="1">
    <location>
        <begin position="29"/>
        <end position="40"/>
    </location>
</feature>
<protein>
    <submittedName>
        <fullName evidence="2">Uncharacterized protein</fullName>
    </submittedName>
</protein>
<evidence type="ECO:0000313" key="2">
    <source>
        <dbReference type="EMBL" id="QGR70282.1"/>
    </source>
</evidence>
<name>A0ABX6F959_YERIN</name>
<reference evidence="2 3" key="1">
    <citation type="submission" date="2019-11" db="EMBL/GenBank/DDBJ databases">
        <title>FDA dAtabase for Regulatory Grade micrObial Sequences (FDA-ARGOS): Supporting development and validation of Infectious Disease Dx tests.</title>
        <authorList>
            <person name="Patel R."/>
            <person name="Rucinski S."/>
            <person name="Tallon L."/>
            <person name="Sadzewicz L."/>
            <person name="Vavikolanu K."/>
            <person name="Mehta A."/>
            <person name="Aluvathingal J."/>
            <person name="Nadendla S."/>
            <person name="Nandy P."/>
            <person name="Geyer C."/>
            <person name="Yan Y."/>
            <person name="Sichtig H."/>
        </authorList>
    </citation>
    <scope>NUCLEOTIDE SEQUENCE [LARGE SCALE GENOMIC DNA]</scope>
    <source>
        <strain evidence="2 3">FDAARGOS_729</strain>
    </source>
</reference>
<dbReference type="Proteomes" id="UP000424966">
    <property type="component" value="Chromosome"/>
</dbReference>
<evidence type="ECO:0000313" key="3">
    <source>
        <dbReference type="Proteomes" id="UP000424966"/>
    </source>
</evidence>
<accession>A0ABX6F959</accession>
<keyword evidence="3" id="KW-1185">Reference proteome</keyword>
<dbReference type="EMBL" id="CP046294">
    <property type="protein sequence ID" value="QGR70282.1"/>
    <property type="molecule type" value="Genomic_DNA"/>
</dbReference>
<dbReference type="GeneID" id="58046153"/>
<feature type="region of interest" description="Disordered" evidence="1">
    <location>
        <begin position="29"/>
        <end position="50"/>
    </location>
</feature>
<sequence>MSEIKQLKRFIYCATVTSGSGSQSFYIDAESREEADERAANNESDGMYADDSEVTDLDALEYEDETTVDDFGEFPLISREQSLIAQLEAAQKELFDFHNQEFQQRLANAEHQLYMKDLAIHNIKASRKAQFRKRLAAEAALSAANEPWRSFVTNDDISALNRFAECCDDPESGGHDLDKDQVERLVSIGALRKTKRNYHETTDFGDFVISVGFTVEGE</sequence>
<proteinExistence type="predicted"/>
<dbReference type="RefSeq" id="WP_155967568.1">
    <property type="nucleotide sequence ID" value="NZ_CP046293.1"/>
</dbReference>